<dbReference type="GO" id="GO:0000166">
    <property type="term" value="F:nucleotide binding"/>
    <property type="evidence" value="ECO:0007669"/>
    <property type="project" value="UniProtKB-KW"/>
</dbReference>
<keyword evidence="9 16" id="KW-0808">Transferase</keyword>
<keyword evidence="11 16" id="KW-0660">Purine salvage</keyword>
<accession>A0A1M4YSV2</accession>
<dbReference type="Pfam" id="PF00156">
    <property type="entry name" value="Pribosyltran"/>
    <property type="match status" value="1"/>
</dbReference>
<evidence type="ECO:0000256" key="1">
    <source>
        <dbReference type="ARBA" id="ARBA00001946"/>
    </source>
</evidence>
<keyword evidence="7 16" id="KW-0963">Cytoplasm</keyword>
<comment type="catalytic activity">
    <reaction evidence="14">
        <text>GMP + diphosphate = guanine + 5-phospho-alpha-D-ribose 1-diphosphate</text>
        <dbReference type="Rhea" id="RHEA:25424"/>
        <dbReference type="ChEBI" id="CHEBI:16235"/>
        <dbReference type="ChEBI" id="CHEBI:33019"/>
        <dbReference type="ChEBI" id="CHEBI:58017"/>
        <dbReference type="ChEBI" id="CHEBI:58115"/>
        <dbReference type="EC" id="2.4.2.8"/>
    </reaction>
    <physiologicalReaction direction="right-to-left" evidence="14">
        <dbReference type="Rhea" id="RHEA:25426"/>
    </physiologicalReaction>
</comment>
<evidence type="ECO:0000256" key="9">
    <source>
        <dbReference type="ARBA" id="ARBA00022679"/>
    </source>
</evidence>
<dbReference type="InterPro" id="IPR050408">
    <property type="entry name" value="HGPRT"/>
</dbReference>
<evidence type="ECO:0000256" key="14">
    <source>
        <dbReference type="ARBA" id="ARBA00048811"/>
    </source>
</evidence>
<evidence type="ECO:0000313" key="19">
    <source>
        <dbReference type="Proteomes" id="UP000184476"/>
    </source>
</evidence>
<dbReference type="EC" id="2.4.2.8" evidence="16"/>
<keyword evidence="13 16" id="KW-0460">Magnesium</keyword>
<comment type="subcellular location">
    <subcellularLocation>
        <location evidence="3 16">Cytoplasm</location>
    </subcellularLocation>
</comment>
<evidence type="ECO:0000256" key="4">
    <source>
        <dbReference type="ARBA" id="ARBA00004669"/>
    </source>
</evidence>
<dbReference type="GO" id="GO:0046100">
    <property type="term" value="P:hypoxanthine metabolic process"/>
    <property type="evidence" value="ECO:0007669"/>
    <property type="project" value="TreeGrafter"/>
</dbReference>
<comment type="pathway">
    <text evidence="5">Purine metabolism; GMP biosynthesis via salvage pathway; GMP from guanine: step 1/1.</text>
</comment>
<dbReference type="InterPro" id="IPR005904">
    <property type="entry name" value="Hxn_phspho_trans"/>
</dbReference>
<evidence type="ECO:0000313" key="18">
    <source>
        <dbReference type="EMBL" id="SHF08562.1"/>
    </source>
</evidence>
<dbReference type="UniPathway" id="UPA00591">
    <property type="reaction ID" value="UER00648"/>
</dbReference>
<dbReference type="GO" id="GO:0000287">
    <property type="term" value="F:magnesium ion binding"/>
    <property type="evidence" value="ECO:0007669"/>
    <property type="project" value="TreeGrafter"/>
</dbReference>
<keyword evidence="8 16" id="KW-0328">Glycosyltransferase</keyword>
<dbReference type="Proteomes" id="UP000184476">
    <property type="component" value="Unassembled WGS sequence"/>
</dbReference>
<dbReference type="NCBIfam" id="TIGR01203">
    <property type="entry name" value="HGPRTase"/>
    <property type="match status" value="1"/>
</dbReference>
<comment type="function">
    <text evidence="2">Purine salvage pathway enzyme that catalyzes the transfer of the ribosyl-5-phosphate group from 5-phospho-alpha-D-ribose 1-diphosphate (PRPP) to the N9 position of the 6-oxopurines hypoxanthine and guanine to form the corresponding ribonucleotides IMP (inosine 5'-monophosphate) and GMP (guanosine 5'-monophosphate), with the release of PPi.</text>
</comment>
<dbReference type="InterPro" id="IPR029057">
    <property type="entry name" value="PRTase-like"/>
</dbReference>
<dbReference type="GO" id="GO:0052657">
    <property type="term" value="F:guanine phosphoribosyltransferase activity"/>
    <property type="evidence" value="ECO:0007669"/>
    <property type="project" value="UniProtKB-ARBA"/>
</dbReference>
<reference evidence="18 19" key="1">
    <citation type="submission" date="2016-11" db="EMBL/GenBank/DDBJ databases">
        <authorList>
            <person name="Jaros S."/>
            <person name="Januszkiewicz K."/>
            <person name="Wedrychowicz H."/>
        </authorList>
    </citation>
    <scope>NUCLEOTIDE SEQUENCE [LARGE SCALE GENOMIC DNA]</scope>
    <source>
        <strain evidence="18 19">DSM 44666</strain>
    </source>
</reference>
<evidence type="ECO:0000256" key="8">
    <source>
        <dbReference type="ARBA" id="ARBA00022676"/>
    </source>
</evidence>
<dbReference type="GO" id="GO:0006166">
    <property type="term" value="P:purine ribonucleoside salvage"/>
    <property type="evidence" value="ECO:0007669"/>
    <property type="project" value="UniProtKB-KW"/>
</dbReference>
<evidence type="ECO:0000256" key="5">
    <source>
        <dbReference type="ARBA" id="ARBA00004676"/>
    </source>
</evidence>
<dbReference type="InterPro" id="IPR000836">
    <property type="entry name" value="PRTase_dom"/>
</dbReference>
<evidence type="ECO:0000256" key="13">
    <source>
        <dbReference type="ARBA" id="ARBA00022842"/>
    </source>
</evidence>
<keyword evidence="10 16" id="KW-0479">Metal-binding</keyword>
<dbReference type="CDD" id="cd06223">
    <property type="entry name" value="PRTases_typeI"/>
    <property type="match status" value="1"/>
</dbReference>
<dbReference type="SUPFAM" id="SSF53271">
    <property type="entry name" value="PRTase-like"/>
    <property type="match status" value="1"/>
</dbReference>
<name>A0A1M4YSV2_9BACL</name>
<evidence type="ECO:0000256" key="11">
    <source>
        <dbReference type="ARBA" id="ARBA00022726"/>
    </source>
</evidence>
<evidence type="ECO:0000256" key="2">
    <source>
        <dbReference type="ARBA" id="ARBA00002049"/>
    </source>
</evidence>
<comment type="similarity">
    <text evidence="6 16">Belongs to the purine/pyrimidine phosphoribosyltransferase family.</text>
</comment>
<evidence type="ECO:0000256" key="12">
    <source>
        <dbReference type="ARBA" id="ARBA00022741"/>
    </source>
</evidence>
<evidence type="ECO:0000256" key="3">
    <source>
        <dbReference type="ARBA" id="ARBA00004496"/>
    </source>
</evidence>
<comment type="catalytic activity">
    <reaction evidence="15">
        <text>IMP + diphosphate = hypoxanthine + 5-phospho-alpha-D-ribose 1-diphosphate</text>
        <dbReference type="Rhea" id="RHEA:17973"/>
        <dbReference type="ChEBI" id="CHEBI:17368"/>
        <dbReference type="ChEBI" id="CHEBI:33019"/>
        <dbReference type="ChEBI" id="CHEBI:58017"/>
        <dbReference type="ChEBI" id="CHEBI:58053"/>
        <dbReference type="EC" id="2.4.2.8"/>
    </reaction>
    <physiologicalReaction direction="right-to-left" evidence="15">
        <dbReference type="Rhea" id="RHEA:17975"/>
    </physiologicalReaction>
</comment>
<dbReference type="EMBL" id="FQVL01000007">
    <property type="protein sequence ID" value="SHF08562.1"/>
    <property type="molecule type" value="Genomic_DNA"/>
</dbReference>
<dbReference type="AlphaFoldDB" id="A0A1M4YSV2"/>
<dbReference type="Gene3D" id="3.40.50.2020">
    <property type="match status" value="1"/>
</dbReference>
<dbReference type="PANTHER" id="PTHR43340:SF1">
    <property type="entry name" value="HYPOXANTHINE PHOSPHORIBOSYLTRANSFERASE"/>
    <property type="match status" value="1"/>
</dbReference>
<dbReference type="OrthoDB" id="9802824at2"/>
<dbReference type="GO" id="GO:0006178">
    <property type="term" value="P:guanine salvage"/>
    <property type="evidence" value="ECO:0007669"/>
    <property type="project" value="TreeGrafter"/>
</dbReference>
<organism evidence="18 19">
    <name type="scientific">Seinonella peptonophila</name>
    <dbReference type="NCBI Taxonomy" id="112248"/>
    <lineage>
        <taxon>Bacteria</taxon>
        <taxon>Bacillati</taxon>
        <taxon>Bacillota</taxon>
        <taxon>Bacilli</taxon>
        <taxon>Bacillales</taxon>
        <taxon>Thermoactinomycetaceae</taxon>
        <taxon>Seinonella</taxon>
    </lineage>
</organism>
<dbReference type="RefSeq" id="WP_073155118.1">
    <property type="nucleotide sequence ID" value="NZ_FQVL01000007.1"/>
</dbReference>
<evidence type="ECO:0000256" key="10">
    <source>
        <dbReference type="ARBA" id="ARBA00022723"/>
    </source>
</evidence>
<keyword evidence="12 16" id="KW-0547">Nucleotide-binding</keyword>
<evidence type="ECO:0000259" key="17">
    <source>
        <dbReference type="Pfam" id="PF00156"/>
    </source>
</evidence>
<dbReference type="PANTHER" id="PTHR43340">
    <property type="entry name" value="HYPOXANTHINE-GUANINE PHOSPHORIBOSYLTRANSFERASE"/>
    <property type="match status" value="1"/>
</dbReference>
<evidence type="ECO:0000256" key="15">
    <source>
        <dbReference type="ARBA" id="ARBA00049402"/>
    </source>
</evidence>
<gene>
    <name evidence="18" type="ORF">SAMN05444392_107112</name>
</gene>
<dbReference type="GO" id="GO:0032264">
    <property type="term" value="P:IMP salvage"/>
    <property type="evidence" value="ECO:0007669"/>
    <property type="project" value="UniProtKB-UniPathway"/>
</dbReference>
<protein>
    <recommendedName>
        <fullName evidence="16">Hypoxanthine phosphoribosyltransferase</fullName>
        <ecNumber evidence="16">2.4.2.8</ecNumber>
    </recommendedName>
</protein>
<evidence type="ECO:0000256" key="16">
    <source>
        <dbReference type="RuleBase" id="RU364099"/>
    </source>
</evidence>
<sequence length="180" mass="20222">MNRDIEKVLFTKQQIEERLAELGAQLAEEYHGKKPLCICILKGAVPFLSALIQQIEIPLEIDFMSVTSYGSSAKSSGVVRIMKDLDISIEGRHVLIVEDIIDTGLTLRHLVDLLEQRNPASVKTVALLDKSICRTADIEANYVGFEVPNEFIVGFGLDYDEQYRNLPYIGVLKKEVYHIG</sequence>
<dbReference type="STRING" id="112248.SAMN05444392_107112"/>
<comment type="cofactor">
    <cofactor evidence="1 16">
        <name>Mg(2+)</name>
        <dbReference type="ChEBI" id="CHEBI:18420"/>
    </cofactor>
</comment>
<evidence type="ECO:0000256" key="7">
    <source>
        <dbReference type="ARBA" id="ARBA00022490"/>
    </source>
</evidence>
<comment type="pathway">
    <text evidence="4 16">Purine metabolism; IMP biosynthesis via salvage pathway; IMP from hypoxanthine: step 1/1.</text>
</comment>
<keyword evidence="19" id="KW-1185">Reference proteome</keyword>
<feature type="domain" description="Phosphoribosyltransferase" evidence="17">
    <location>
        <begin position="12"/>
        <end position="159"/>
    </location>
</feature>
<dbReference type="GO" id="GO:0032263">
    <property type="term" value="P:GMP salvage"/>
    <property type="evidence" value="ECO:0007669"/>
    <property type="project" value="TreeGrafter"/>
</dbReference>
<dbReference type="GO" id="GO:0005829">
    <property type="term" value="C:cytosol"/>
    <property type="evidence" value="ECO:0007669"/>
    <property type="project" value="TreeGrafter"/>
</dbReference>
<dbReference type="GO" id="GO:0004422">
    <property type="term" value="F:hypoxanthine phosphoribosyltransferase activity"/>
    <property type="evidence" value="ECO:0007669"/>
    <property type="project" value="InterPro"/>
</dbReference>
<evidence type="ECO:0000256" key="6">
    <source>
        <dbReference type="ARBA" id="ARBA00008391"/>
    </source>
</evidence>
<proteinExistence type="inferred from homology"/>
<dbReference type="FunFam" id="3.40.50.2020:FF:000006">
    <property type="entry name" value="Hypoxanthine phosphoribosyltransferase"/>
    <property type="match status" value="1"/>
</dbReference>